<feature type="transmembrane region" description="Helical" evidence="1">
    <location>
        <begin position="50"/>
        <end position="71"/>
    </location>
</feature>
<comment type="caution">
    <text evidence="2">The sequence shown here is derived from an EMBL/GenBank/DDBJ whole genome shotgun (WGS) entry which is preliminary data.</text>
</comment>
<dbReference type="AlphaFoldDB" id="A0AAW0ITV8"/>
<evidence type="ECO:0000256" key="1">
    <source>
        <dbReference type="SAM" id="Phobius"/>
    </source>
</evidence>
<dbReference type="EMBL" id="PKMF04000866">
    <property type="protein sequence ID" value="KAK7817702.1"/>
    <property type="molecule type" value="Genomic_DNA"/>
</dbReference>
<name>A0AAW0ITV8_QUESU</name>
<organism evidence="2 3">
    <name type="scientific">Quercus suber</name>
    <name type="common">Cork oak</name>
    <dbReference type="NCBI Taxonomy" id="58331"/>
    <lineage>
        <taxon>Eukaryota</taxon>
        <taxon>Viridiplantae</taxon>
        <taxon>Streptophyta</taxon>
        <taxon>Embryophyta</taxon>
        <taxon>Tracheophyta</taxon>
        <taxon>Spermatophyta</taxon>
        <taxon>Magnoliopsida</taxon>
        <taxon>eudicotyledons</taxon>
        <taxon>Gunneridae</taxon>
        <taxon>Pentapetalae</taxon>
        <taxon>rosids</taxon>
        <taxon>fabids</taxon>
        <taxon>Fagales</taxon>
        <taxon>Fagaceae</taxon>
        <taxon>Quercus</taxon>
    </lineage>
</organism>
<evidence type="ECO:0000313" key="2">
    <source>
        <dbReference type="EMBL" id="KAK7817702.1"/>
    </source>
</evidence>
<protein>
    <submittedName>
        <fullName evidence="2">Glutathione s-transferase zeta class</fullName>
    </submittedName>
</protein>
<keyword evidence="3" id="KW-1185">Reference proteome</keyword>
<keyword evidence="1" id="KW-1133">Transmembrane helix</keyword>
<gene>
    <name evidence="2" type="primary">GSTZ_7</name>
    <name evidence="2" type="ORF">CFP56_042468</name>
</gene>
<keyword evidence="1" id="KW-0472">Membrane</keyword>
<accession>A0AAW0ITV8</accession>
<feature type="transmembrane region" description="Helical" evidence="1">
    <location>
        <begin position="6"/>
        <end position="29"/>
    </location>
</feature>
<proteinExistence type="predicted"/>
<reference evidence="2 3" key="1">
    <citation type="journal article" date="2018" name="Sci. Data">
        <title>The draft genome sequence of cork oak.</title>
        <authorList>
            <person name="Ramos A.M."/>
            <person name="Usie A."/>
            <person name="Barbosa P."/>
            <person name="Barros P.M."/>
            <person name="Capote T."/>
            <person name="Chaves I."/>
            <person name="Simoes F."/>
            <person name="Abreu I."/>
            <person name="Carrasquinho I."/>
            <person name="Faro C."/>
            <person name="Guimaraes J.B."/>
            <person name="Mendonca D."/>
            <person name="Nobrega F."/>
            <person name="Rodrigues L."/>
            <person name="Saibo N.J.M."/>
            <person name="Varela M.C."/>
            <person name="Egas C."/>
            <person name="Matos J."/>
            <person name="Miguel C.M."/>
            <person name="Oliveira M.M."/>
            <person name="Ricardo C.P."/>
            <person name="Goncalves S."/>
        </authorList>
    </citation>
    <scope>NUCLEOTIDE SEQUENCE [LARGE SCALE GENOMIC DNA]</scope>
    <source>
        <strain evidence="3">cv. HL8</strain>
    </source>
</reference>
<evidence type="ECO:0000313" key="3">
    <source>
        <dbReference type="Proteomes" id="UP000237347"/>
    </source>
</evidence>
<dbReference type="Proteomes" id="UP000237347">
    <property type="component" value="Unassembled WGS sequence"/>
</dbReference>
<keyword evidence="1" id="KW-0812">Transmembrane</keyword>
<sequence length="129" mass="15175">MYVFFFLNISIYLSILEFIKLNPIGNYLVDKYPHHYPLLPQEIHKRAINYQVLSTIYHLLSLLSVICFFSSKTSLCNLLTITLSTTNSGLYLYSCHFRSFNSTACMVKRKCLQKLVYKFRQKTEICLHC</sequence>